<gene>
    <name evidence="2" type="ORF">DEBURN_LOCUS31</name>
</gene>
<dbReference type="OrthoDB" id="2611327at2759"/>
<keyword evidence="3" id="KW-1185">Reference proteome</keyword>
<dbReference type="AlphaFoldDB" id="A0A9N8YJG3"/>
<organism evidence="2 3">
    <name type="scientific">Diversispora eburnea</name>
    <dbReference type="NCBI Taxonomy" id="1213867"/>
    <lineage>
        <taxon>Eukaryota</taxon>
        <taxon>Fungi</taxon>
        <taxon>Fungi incertae sedis</taxon>
        <taxon>Mucoromycota</taxon>
        <taxon>Glomeromycotina</taxon>
        <taxon>Glomeromycetes</taxon>
        <taxon>Diversisporales</taxon>
        <taxon>Diversisporaceae</taxon>
        <taxon>Diversispora</taxon>
    </lineage>
</organism>
<feature type="region of interest" description="Disordered" evidence="1">
    <location>
        <begin position="80"/>
        <end position="100"/>
    </location>
</feature>
<evidence type="ECO:0000313" key="2">
    <source>
        <dbReference type="EMBL" id="CAG8432703.1"/>
    </source>
</evidence>
<dbReference type="PANTHER" id="PTHR32046:SF12">
    <property type="entry name" value="AIG1-TYPE G DOMAIN-CONTAINING PROTEIN"/>
    <property type="match status" value="1"/>
</dbReference>
<comment type="caution">
    <text evidence="2">The sequence shown here is derived from an EMBL/GenBank/DDBJ whole genome shotgun (WGS) entry which is preliminary data.</text>
</comment>
<sequence length="470" mass="54796">MFYFCLAITNTMDSVTITNLPISVNLQELEFRNHEKLQNNTLCILLHAYDARYAKSRGQVYNVILRMSNLTFEYHEEEISSNNAKSKKQNNNKPDHLVHNNSQSDNFARINSQYDNFACSNSQYDDFTRGNSQYDNFTHINNQSDFFTRSNERFDNFTCSNDRFDNFIHSNNQFDNFMCNTTTFPKDETSGTETGKFTIINMVTNYFLSRSLDEPKIVISSKYYKVTEKEFVNEHSEVKLDDITKSQIKKYYNYNFKHPNNSAYKFIFIDTPELSDMKEISAGSLSATMIIANGTEARVTPSIKNTLVRLANNLPDAIINNLFIFFYMNNQAFCTDPQIWKNNFEECITVQYHWDKSIKKIDILLKAITEMFTTSTQTFVKMKEYRDKIKSEIMKVTQDIINIQKVQNSLDAVQKTLQISRNNKNSFANYAKSKSIKFKKIVPVNHYKSVEYVDVNQIHNTVDLLKSPPI</sequence>
<evidence type="ECO:0000313" key="3">
    <source>
        <dbReference type="Proteomes" id="UP000789706"/>
    </source>
</evidence>
<dbReference type="Proteomes" id="UP000789706">
    <property type="component" value="Unassembled WGS sequence"/>
</dbReference>
<evidence type="ECO:0000256" key="1">
    <source>
        <dbReference type="SAM" id="MobiDB-lite"/>
    </source>
</evidence>
<dbReference type="PANTHER" id="PTHR32046">
    <property type="entry name" value="G DOMAIN-CONTAINING PROTEIN"/>
    <property type="match status" value="1"/>
</dbReference>
<accession>A0A9N8YJG3</accession>
<proteinExistence type="predicted"/>
<protein>
    <submittedName>
        <fullName evidence="2">5685_t:CDS:1</fullName>
    </submittedName>
</protein>
<name>A0A9N8YJG3_9GLOM</name>
<reference evidence="2" key="1">
    <citation type="submission" date="2021-06" db="EMBL/GenBank/DDBJ databases">
        <authorList>
            <person name="Kallberg Y."/>
            <person name="Tangrot J."/>
            <person name="Rosling A."/>
        </authorList>
    </citation>
    <scope>NUCLEOTIDE SEQUENCE</scope>
    <source>
        <strain evidence="2">AZ414A</strain>
    </source>
</reference>
<dbReference type="EMBL" id="CAJVPK010000001">
    <property type="protein sequence ID" value="CAG8432703.1"/>
    <property type="molecule type" value="Genomic_DNA"/>
</dbReference>